<gene>
    <name evidence="1" type="ORF">DL762_006224</name>
</gene>
<keyword evidence="2" id="KW-1185">Reference proteome</keyword>
<evidence type="ECO:0008006" key="3">
    <source>
        <dbReference type="Google" id="ProtNLM"/>
    </source>
</evidence>
<reference evidence="1 2" key="1">
    <citation type="submission" date="2018-06" db="EMBL/GenBank/DDBJ databases">
        <title>Complete Genomes of Monosporascus.</title>
        <authorList>
            <person name="Robinson A.J."/>
            <person name="Natvig D.O."/>
        </authorList>
    </citation>
    <scope>NUCLEOTIDE SEQUENCE [LARGE SCALE GENOMIC DNA]</scope>
    <source>
        <strain evidence="1 2">CBS 609.92</strain>
    </source>
</reference>
<accession>A0ABY0H5Q5</accession>
<evidence type="ECO:0000313" key="2">
    <source>
        <dbReference type="Proteomes" id="UP000294003"/>
    </source>
</evidence>
<organism evidence="1 2">
    <name type="scientific">Monosporascus cannonballus</name>
    <dbReference type="NCBI Taxonomy" id="155416"/>
    <lineage>
        <taxon>Eukaryota</taxon>
        <taxon>Fungi</taxon>
        <taxon>Dikarya</taxon>
        <taxon>Ascomycota</taxon>
        <taxon>Pezizomycotina</taxon>
        <taxon>Sordariomycetes</taxon>
        <taxon>Xylariomycetidae</taxon>
        <taxon>Xylariales</taxon>
        <taxon>Xylariales incertae sedis</taxon>
        <taxon>Monosporascus</taxon>
    </lineage>
</organism>
<protein>
    <recommendedName>
        <fullName evidence="3">Fungal N-terminal domain-containing protein</fullName>
    </recommendedName>
</protein>
<proteinExistence type="predicted"/>
<name>A0ABY0H5Q5_9PEZI</name>
<dbReference type="EMBL" id="QJNS01000193">
    <property type="protein sequence ID" value="RYO83245.1"/>
    <property type="molecule type" value="Genomic_DNA"/>
</dbReference>
<sequence>MSLPVSLTDFFTLTKYCLGLGQRIQSLGDDYRHLKARAEVLSLVFAQLHEALLKFDNIPKEFQAIFTDLRTSCYLSLCQIESTLEQFEILKTDNPAKRKARKFAMAVHNSVDNLRGKLRDQFVILSLMVLWFSLPWSLATRPDAAAASDRFPSEELLSLFPRTKAVRIEYRNTSGAG</sequence>
<comment type="caution">
    <text evidence="1">The sequence shown here is derived from an EMBL/GenBank/DDBJ whole genome shotgun (WGS) entry which is preliminary data.</text>
</comment>
<dbReference type="Proteomes" id="UP000294003">
    <property type="component" value="Unassembled WGS sequence"/>
</dbReference>
<evidence type="ECO:0000313" key="1">
    <source>
        <dbReference type="EMBL" id="RYO83245.1"/>
    </source>
</evidence>